<keyword evidence="2" id="KW-0964">Secreted</keyword>
<dbReference type="GO" id="GO:0005576">
    <property type="term" value="C:extracellular region"/>
    <property type="evidence" value="ECO:0007669"/>
    <property type="project" value="UniProtKB-SubCell"/>
</dbReference>
<dbReference type="SUPFAM" id="SSF100895">
    <property type="entry name" value="Kazal-type serine protease inhibitors"/>
    <property type="match status" value="1"/>
</dbReference>
<accession>A0A401SH94</accession>
<protein>
    <recommendedName>
        <fullName evidence="6">Kazal-like domain-containing protein</fullName>
    </recommendedName>
</protein>
<evidence type="ECO:0000259" key="6">
    <source>
        <dbReference type="PROSITE" id="PS51465"/>
    </source>
</evidence>
<organism evidence="7 8">
    <name type="scientific">Chiloscyllium punctatum</name>
    <name type="common">Brownbanded bambooshark</name>
    <name type="synonym">Hemiscyllium punctatum</name>
    <dbReference type="NCBI Taxonomy" id="137246"/>
    <lineage>
        <taxon>Eukaryota</taxon>
        <taxon>Metazoa</taxon>
        <taxon>Chordata</taxon>
        <taxon>Craniata</taxon>
        <taxon>Vertebrata</taxon>
        <taxon>Chondrichthyes</taxon>
        <taxon>Elasmobranchii</taxon>
        <taxon>Galeomorphii</taxon>
        <taxon>Galeoidea</taxon>
        <taxon>Orectolobiformes</taxon>
        <taxon>Hemiscylliidae</taxon>
        <taxon>Chiloscyllium</taxon>
    </lineage>
</organism>
<name>A0A401SH94_CHIPU</name>
<dbReference type="EMBL" id="BEZZ01000267">
    <property type="protein sequence ID" value="GCC29789.1"/>
    <property type="molecule type" value="Genomic_DNA"/>
</dbReference>
<dbReference type="PRINTS" id="PR00290">
    <property type="entry name" value="KAZALINHBTR"/>
</dbReference>
<reference evidence="7 8" key="1">
    <citation type="journal article" date="2018" name="Nat. Ecol. Evol.">
        <title>Shark genomes provide insights into elasmobranch evolution and the origin of vertebrates.</title>
        <authorList>
            <person name="Hara Y"/>
            <person name="Yamaguchi K"/>
            <person name="Onimaru K"/>
            <person name="Kadota M"/>
            <person name="Koyanagi M"/>
            <person name="Keeley SD"/>
            <person name="Tatsumi K"/>
            <person name="Tanaka K"/>
            <person name="Motone F"/>
            <person name="Kageyama Y"/>
            <person name="Nozu R"/>
            <person name="Adachi N"/>
            <person name="Nishimura O"/>
            <person name="Nakagawa R"/>
            <person name="Tanegashima C"/>
            <person name="Kiyatake I"/>
            <person name="Matsumoto R"/>
            <person name="Murakumo K"/>
            <person name="Nishida K"/>
            <person name="Terakita A"/>
            <person name="Kuratani S"/>
            <person name="Sato K"/>
            <person name="Hyodo S Kuraku.S."/>
        </authorList>
    </citation>
    <scope>NUCLEOTIDE SEQUENCE [LARGE SCALE GENOMIC DNA]</scope>
</reference>
<comment type="subcellular location">
    <subcellularLocation>
        <location evidence="1">Secreted</location>
    </subcellularLocation>
</comment>
<sequence length="68" mass="7678">MAVNFETGMEPNCKITRHITGVCSRIYDPVCGTDAITYSNECTLCASRRKTGNNIRIQWFGKCENEDN</sequence>
<keyword evidence="4" id="KW-0722">Serine protease inhibitor</keyword>
<proteinExistence type="predicted"/>
<evidence type="ECO:0000256" key="1">
    <source>
        <dbReference type="ARBA" id="ARBA00004613"/>
    </source>
</evidence>
<evidence type="ECO:0000256" key="4">
    <source>
        <dbReference type="ARBA" id="ARBA00022900"/>
    </source>
</evidence>
<dbReference type="Proteomes" id="UP000287033">
    <property type="component" value="Unassembled WGS sequence"/>
</dbReference>
<dbReference type="OrthoDB" id="126772at2759"/>
<keyword evidence="3" id="KW-0646">Protease inhibitor</keyword>
<dbReference type="Pfam" id="PF00050">
    <property type="entry name" value="Kazal_1"/>
    <property type="match status" value="1"/>
</dbReference>
<dbReference type="STRING" id="137246.A0A401SH94"/>
<dbReference type="PROSITE" id="PS00282">
    <property type="entry name" value="KAZAL_1"/>
    <property type="match status" value="1"/>
</dbReference>
<dbReference type="InterPro" id="IPR001239">
    <property type="entry name" value="Prot_inh_Kazal-m"/>
</dbReference>
<keyword evidence="5" id="KW-1015">Disulfide bond</keyword>
<dbReference type="PANTHER" id="PTHR21312:SF28">
    <property type="entry name" value="OVOINHIBITOR-RELATED"/>
    <property type="match status" value="1"/>
</dbReference>
<evidence type="ECO:0000256" key="3">
    <source>
        <dbReference type="ARBA" id="ARBA00022690"/>
    </source>
</evidence>
<dbReference type="SMART" id="SM00280">
    <property type="entry name" value="KAZAL"/>
    <property type="match status" value="1"/>
</dbReference>
<feature type="domain" description="Kazal-like" evidence="6">
    <location>
        <begin position="7"/>
        <end position="65"/>
    </location>
</feature>
<gene>
    <name evidence="7" type="ORF">chiPu_0008231</name>
</gene>
<evidence type="ECO:0000256" key="2">
    <source>
        <dbReference type="ARBA" id="ARBA00022525"/>
    </source>
</evidence>
<dbReference type="PANTHER" id="PTHR21312">
    <property type="entry name" value="SERINE PROTEASE INHIBITOR"/>
    <property type="match status" value="1"/>
</dbReference>
<dbReference type="GO" id="GO:0004867">
    <property type="term" value="F:serine-type endopeptidase inhibitor activity"/>
    <property type="evidence" value="ECO:0007669"/>
    <property type="project" value="UniProtKB-KW"/>
</dbReference>
<dbReference type="PROSITE" id="PS51465">
    <property type="entry name" value="KAZAL_2"/>
    <property type="match status" value="1"/>
</dbReference>
<evidence type="ECO:0000313" key="8">
    <source>
        <dbReference type="Proteomes" id="UP000287033"/>
    </source>
</evidence>
<comment type="caution">
    <text evidence="7">The sequence shown here is derived from an EMBL/GenBank/DDBJ whole genome shotgun (WGS) entry which is preliminary data.</text>
</comment>
<dbReference type="OMA" id="FIWTHIN"/>
<dbReference type="InterPro" id="IPR036058">
    <property type="entry name" value="Kazal_dom_sf"/>
</dbReference>
<dbReference type="InterPro" id="IPR002350">
    <property type="entry name" value="Kazal_dom"/>
</dbReference>
<dbReference type="AlphaFoldDB" id="A0A401SH94"/>
<keyword evidence="8" id="KW-1185">Reference proteome</keyword>
<evidence type="ECO:0000256" key="5">
    <source>
        <dbReference type="ARBA" id="ARBA00023157"/>
    </source>
</evidence>
<dbReference type="Gene3D" id="3.30.60.30">
    <property type="match status" value="1"/>
</dbReference>
<evidence type="ECO:0000313" key="7">
    <source>
        <dbReference type="EMBL" id="GCC29789.1"/>
    </source>
</evidence>